<dbReference type="InterPro" id="IPR017972">
    <property type="entry name" value="Cyt_P450_CS"/>
</dbReference>
<organism evidence="14 15">
    <name type="scientific">Gossypium armourianum</name>
    <dbReference type="NCBI Taxonomy" id="34283"/>
    <lineage>
        <taxon>Eukaryota</taxon>
        <taxon>Viridiplantae</taxon>
        <taxon>Streptophyta</taxon>
        <taxon>Embryophyta</taxon>
        <taxon>Tracheophyta</taxon>
        <taxon>Spermatophyta</taxon>
        <taxon>Magnoliopsida</taxon>
        <taxon>eudicotyledons</taxon>
        <taxon>Gunneridae</taxon>
        <taxon>Pentapetalae</taxon>
        <taxon>rosids</taxon>
        <taxon>malvids</taxon>
        <taxon>Malvales</taxon>
        <taxon>Malvaceae</taxon>
        <taxon>Malvoideae</taxon>
        <taxon>Gossypium</taxon>
    </lineage>
</organism>
<evidence type="ECO:0000256" key="1">
    <source>
        <dbReference type="ARBA" id="ARBA00001971"/>
    </source>
</evidence>
<dbReference type="GO" id="GO:0005506">
    <property type="term" value="F:iron ion binding"/>
    <property type="evidence" value="ECO:0007669"/>
    <property type="project" value="InterPro"/>
</dbReference>
<comment type="similarity">
    <text evidence="3 13">Belongs to the cytochrome P450 family.</text>
</comment>
<feature type="binding site" description="axial binding residue" evidence="12">
    <location>
        <position position="40"/>
    </location>
    <ligand>
        <name>heme</name>
        <dbReference type="ChEBI" id="CHEBI:30413"/>
    </ligand>
    <ligandPart>
        <name>Fe</name>
        <dbReference type="ChEBI" id="CHEBI:18248"/>
    </ligandPart>
</feature>
<dbReference type="PANTHER" id="PTHR47953:SF19">
    <property type="entry name" value="OS06G0641600 PROTEIN"/>
    <property type="match status" value="1"/>
</dbReference>
<evidence type="ECO:0000256" key="2">
    <source>
        <dbReference type="ARBA" id="ARBA00004167"/>
    </source>
</evidence>
<evidence type="ECO:0000256" key="8">
    <source>
        <dbReference type="ARBA" id="ARBA00023002"/>
    </source>
</evidence>
<comment type="cofactor">
    <cofactor evidence="1 12">
        <name>heme</name>
        <dbReference type="ChEBI" id="CHEBI:30413"/>
    </cofactor>
</comment>
<comment type="caution">
    <text evidence="14">The sequence shown here is derived from an EMBL/GenBank/DDBJ whole genome shotgun (WGS) entry which is preliminary data.</text>
</comment>
<keyword evidence="10 13" id="KW-0503">Monooxygenase</keyword>
<dbReference type="Gene3D" id="1.10.630.10">
    <property type="entry name" value="Cytochrome P450"/>
    <property type="match status" value="1"/>
</dbReference>
<gene>
    <name evidence="14" type="ORF">Goarm_000004</name>
</gene>
<keyword evidence="15" id="KW-1185">Reference proteome</keyword>
<proteinExistence type="inferred from homology"/>
<evidence type="ECO:0000313" key="14">
    <source>
        <dbReference type="EMBL" id="MBA0844645.1"/>
    </source>
</evidence>
<evidence type="ECO:0000256" key="3">
    <source>
        <dbReference type="ARBA" id="ARBA00010617"/>
    </source>
</evidence>
<dbReference type="PANTHER" id="PTHR47953">
    <property type="entry name" value="OS08G0105600 PROTEIN"/>
    <property type="match status" value="1"/>
</dbReference>
<evidence type="ECO:0000256" key="9">
    <source>
        <dbReference type="ARBA" id="ARBA00023004"/>
    </source>
</evidence>
<evidence type="ECO:0000256" key="4">
    <source>
        <dbReference type="ARBA" id="ARBA00022617"/>
    </source>
</evidence>
<dbReference type="GO" id="GO:0004497">
    <property type="term" value="F:monooxygenase activity"/>
    <property type="evidence" value="ECO:0007669"/>
    <property type="project" value="UniProtKB-KW"/>
</dbReference>
<keyword evidence="8 13" id="KW-0560">Oxidoreductase</keyword>
<keyword evidence="11" id="KW-0472">Membrane</keyword>
<evidence type="ECO:0000256" key="10">
    <source>
        <dbReference type="ARBA" id="ARBA00023033"/>
    </source>
</evidence>
<evidence type="ECO:0000256" key="5">
    <source>
        <dbReference type="ARBA" id="ARBA00022692"/>
    </source>
</evidence>
<dbReference type="GO" id="GO:0016705">
    <property type="term" value="F:oxidoreductase activity, acting on paired donors, with incorporation or reduction of molecular oxygen"/>
    <property type="evidence" value="ECO:0007669"/>
    <property type="project" value="InterPro"/>
</dbReference>
<comment type="subcellular location">
    <subcellularLocation>
        <location evidence="2">Membrane</location>
        <topology evidence="2">Single-pass membrane protein</topology>
    </subcellularLocation>
</comment>
<dbReference type="EMBL" id="JABFAE010165085">
    <property type="protein sequence ID" value="MBA0844645.1"/>
    <property type="molecule type" value="Genomic_DNA"/>
</dbReference>
<dbReference type="GO" id="GO:0016020">
    <property type="term" value="C:membrane"/>
    <property type="evidence" value="ECO:0007669"/>
    <property type="project" value="UniProtKB-SubCell"/>
</dbReference>
<keyword evidence="9 12" id="KW-0408">Iron</keyword>
<evidence type="ECO:0000256" key="11">
    <source>
        <dbReference type="ARBA" id="ARBA00023136"/>
    </source>
</evidence>
<sequence>DSNYWNEAESFNPERFINSSVDYKGTNFEFIPFGAGRRMCPGMSYGMAIVQLSLTQLLYHFDWKLPNRMKNEDLDMTEAFGAFGRRKRDLYLIPILYHPPCVG</sequence>
<feature type="non-terminal residue" evidence="14">
    <location>
        <position position="1"/>
    </location>
</feature>
<dbReference type="PRINTS" id="PR00463">
    <property type="entry name" value="EP450I"/>
</dbReference>
<dbReference type="AlphaFoldDB" id="A0A7J9KDW8"/>
<keyword evidence="5" id="KW-0812">Transmembrane</keyword>
<evidence type="ECO:0000256" key="13">
    <source>
        <dbReference type="RuleBase" id="RU000461"/>
    </source>
</evidence>
<evidence type="ECO:0000256" key="12">
    <source>
        <dbReference type="PIRSR" id="PIRSR602401-1"/>
    </source>
</evidence>
<dbReference type="InterPro" id="IPR052306">
    <property type="entry name" value="CYP450_71D"/>
</dbReference>
<evidence type="ECO:0000256" key="7">
    <source>
        <dbReference type="ARBA" id="ARBA00022989"/>
    </source>
</evidence>
<keyword evidence="6 12" id="KW-0479">Metal-binding</keyword>
<dbReference type="PROSITE" id="PS00086">
    <property type="entry name" value="CYTOCHROME_P450"/>
    <property type="match status" value="1"/>
</dbReference>
<dbReference type="InterPro" id="IPR002401">
    <property type="entry name" value="Cyt_P450_E_grp-I"/>
</dbReference>
<accession>A0A7J9KDW8</accession>
<dbReference type="Pfam" id="PF00067">
    <property type="entry name" value="p450"/>
    <property type="match status" value="1"/>
</dbReference>
<keyword evidence="7" id="KW-1133">Transmembrane helix</keyword>
<dbReference type="SUPFAM" id="SSF48264">
    <property type="entry name" value="Cytochrome P450"/>
    <property type="match status" value="1"/>
</dbReference>
<dbReference type="InterPro" id="IPR036396">
    <property type="entry name" value="Cyt_P450_sf"/>
</dbReference>
<protein>
    <recommendedName>
        <fullName evidence="16">Cytochrome P450</fullName>
    </recommendedName>
</protein>
<dbReference type="InterPro" id="IPR001128">
    <property type="entry name" value="Cyt_P450"/>
</dbReference>
<keyword evidence="4 12" id="KW-0349">Heme</keyword>
<evidence type="ECO:0000256" key="6">
    <source>
        <dbReference type="ARBA" id="ARBA00022723"/>
    </source>
</evidence>
<dbReference type="Proteomes" id="UP000593575">
    <property type="component" value="Unassembled WGS sequence"/>
</dbReference>
<dbReference type="GO" id="GO:0020037">
    <property type="term" value="F:heme binding"/>
    <property type="evidence" value="ECO:0007669"/>
    <property type="project" value="InterPro"/>
</dbReference>
<evidence type="ECO:0000313" key="15">
    <source>
        <dbReference type="Proteomes" id="UP000593575"/>
    </source>
</evidence>
<reference evidence="14 15" key="1">
    <citation type="journal article" date="2019" name="Genome Biol. Evol.">
        <title>Insights into the evolution of the New World diploid cottons (Gossypium, subgenus Houzingenia) based on genome sequencing.</title>
        <authorList>
            <person name="Grover C.E."/>
            <person name="Arick M.A. 2nd"/>
            <person name="Thrash A."/>
            <person name="Conover J.L."/>
            <person name="Sanders W.S."/>
            <person name="Peterson D.G."/>
            <person name="Frelichowski J.E."/>
            <person name="Scheffler J.A."/>
            <person name="Scheffler B.E."/>
            <person name="Wendel J.F."/>
        </authorList>
    </citation>
    <scope>NUCLEOTIDE SEQUENCE [LARGE SCALE GENOMIC DNA]</scope>
    <source>
        <strain evidence="14">6</strain>
        <tissue evidence="14">Leaf</tissue>
    </source>
</reference>
<evidence type="ECO:0008006" key="16">
    <source>
        <dbReference type="Google" id="ProtNLM"/>
    </source>
</evidence>
<name>A0A7J9KDW8_9ROSI</name>